<dbReference type="EC" id="3.1.-.-" evidence="3"/>
<evidence type="ECO:0000313" key="3">
    <source>
        <dbReference type="EMBL" id="MBP2058260.1"/>
    </source>
</evidence>
<feature type="domain" description="HD" evidence="2">
    <location>
        <begin position="164"/>
        <end position="281"/>
    </location>
</feature>
<proteinExistence type="predicted"/>
<evidence type="ECO:0000313" key="4">
    <source>
        <dbReference type="Proteomes" id="UP001519292"/>
    </source>
</evidence>
<dbReference type="Pfam" id="PF01966">
    <property type="entry name" value="HD"/>
    <property type="match status" value="1"/>
</dbReference>
<protein>
    <submittedName>
        <fullName evidence="3">3'-5' exoribonuclease</fullName>
        <ecNumber evidence="3">3.1.-.-</ecNumber>
    </submittedName>
</protein>
<evidence type="ECO:0000256" key="1">
    <source>
        <dbReference type="ARBA" id="ARBA00022801"/>
    </source>
</evidence>
<dbReference type="InterPro" id="IPR006674">
    <property type="entry name" value="HD_domain"/>
</dbReference>
<organism evidence="3 4">
    <name type="scientific">Lactobacillus colini</name>
    <dbReference type="NCBI Taxonomy" id="1819254"/>
    <lineage>
        <taxon>Bacteria</taxon>
        <taxon>Bacillati</taxon>
        <taxon>Bacillota</taxon>
        <taxon>Bacilli</taxon>
        <taxon>Lactobacillales</taxon>
        <taxon>Lactobacillaceae</taxon>
        <taxon>Lactobacillus</taxon>
    </lineage>
</organism>
<evidence type="ECO:0000259" key="2">
    <source>
        <dbReference type="Pfam" id="PF01966"/>
    </source>
</evidence>
<gene>
    <name evidence="3" type="ORF">J2Z60_001437</name>
</gene>
<dbReference type="PANTHER" id="PTHR37294:SF1">
    <property type="entry name" value="3'-5' EXORIBONUCLEASE YHAM"/>
    <property type="match status" value="1"/>
</dbReference>
<dbReference type="InterPro" id="IPR003607">
    <property type="entry name" value="HD/PDEase_dom"/>
</dbReference>
<dbReference type="SUPFAM" id="SSF109604">
    <property type="entry name" value="HD-domain/PDEase-like"/>
    <property type="match status" value="1"/>
</dbReference>
<name>A0ABS4MEZ4_9LACO</name>
<dbReference type="PANTHER" id="PTHR37294">
    <property type="entry name" value="3'-5' EXORIBONUCLEASE YHAM"/>
    <property type="match status" value="1"/>
</dbReference>
<dbReference type="CDD" id="cd04492">
    <property type="entry name" value="YhaM_OBF_like"/>
    <property type="match status" value="1"/>
</dbReference>
<reference evidence="3 4" key="1">
    <citation type="submission" date="2021-03" db="EMBL/GenBank/DDBJ databases">
        <title>Genomic Encyclopedia of Type Strains, Phase IV (KMG-IV): sequencing the most valuable type-strain genomes for metagenomic binning, comparative biology and taxonomic classification.</title>
        <authorList>
            <person name="Goeker M."/>
        </authorList>
    </citation>
    <scope>NUCLEOTIDE SEQUENCE [LARGE SCALE GENOMIC DNA]</scope>
    <source>
        <strain evidence="3 4">DSM 101872</strain>
    </source>
</reference>
<comment type="caution">
    <text evidence="3">The sequence shown here is derived from an EMBL/GenBank/DDBJ whole genome shotgun (WGS) entry which is preliminary data.</text>
</comment>
<sequence length="326" mass="37159">MINKKLLDYNDGEEMDIVVMLKDAQLRPSRNGKQYLMLYFSDSSGVIRGNYWNASASDAELFKVGSLVEVNGRREEYQDHPQIRIYSMRLVGPEEGYDMSEFVNSAPIPVSDLKNEINQKVDQIANPNWKRVVKYLLHKFERQFFSFPAGKSNHHAVKNGLAFHTATMLKDAEAIANNYPQVNRELLYAGCILHDMGKVYEMTGPVATKYTAEGNLIGHLVLIDEEIVLAADELNIDAHSEDILLLRHMVISHHGLPEYGAARRPATLEAELLHKIDDLDATVYAITNALQHTVPGEFSEMVRSKDNRRFYRPKHDNNLDNFKKLE</sequence>
<dbReference type="Gene3D" id="1.10.3210.10">
    <property type="entry name" value="Hypothetical protein af1432"/>
    <property type="match status" value="1"/>
</dbReference>
<accession>A0ABS4MEZ4</accession>
<dbReference type="InterPro" id="IPR012340">
    <property type="entry name" value="NA-bd_OB-fold"/>
</dbReference>
<dbReference type="GO" id="GO:0016787">
    <property type="term" value="F:hydrolase activity"/>
    <property type="evidence" value="ECO:0007669"/>
    <property type="project" value="UniProtKB-KW"/>
</dbReference>
<dbReference type="Gene3D" id="2.40.50.140">
    <property type="entry name" value="Nucleic acid-binding proteins"/>
    <property type="match status" value="1"/>
</dbReference>
<dbReference type="EMBL" id="JAGGLU010000007">
    <property type="protein sequence ID" value="MBP2058260.1"/>
    <property type="molecule type" value="Genomic_DNA"/>
</dbReference>
<keyword evidence="1 3" id="KW-0378">Hydrolase</keyword>
<keyword evidence="4" id="KW-1185">Reference proteome</keyword>
<dbReference type="CDD" id="cd00077">
    <property type="entry name" value="HDc"/>
    <property type="match status" value="1"/>
</dbReference>
<dbReference type="Proteomes" id="UP001519292">
    <property type="component" value="Unassembled WGS sequence"/>
</dbReference>
<dbReference type="InterPro" id="IPR050798">
    <property type="entry name" value="YhaM_exoribonuc/phosphodiest"/>
</dbReference>